<keyword evidence="1" id="KW-0732">Signal</keyword>
<dbReference type="Pfam" id="PF17223">
    <property type="entry name" value="CPCFC"/>
    <property type="match status" value="1"/>
</dbReference>
<proteinExistence type="predicted"/>
<evidence type="ECO:0000259" key="2">
    <source>
        <dbReference type="Pfam" id="PF17223"/>
    </source>
</evidence>
<feature type="signal peptide" evidence="1">
    <location>
        <begin position="1"/>
        <end position="16"/>
    </location>
</feature>
<protein>
    <recommendedName>
        <fullName evidence="2">Cuticle protein CPCFC domain-containing protein</fullName>
    </recommendedName>
</protein>
<feature type="domain" description="Cuticle protein CPCFC" evidence="2">
    <location>
        <begin position="21"/>
        <end position="37"/>
    </location>
</feature>
<feature type="chain" id="PRO_5045351149" description="Cuticle protein CPCFC domain-containing protein" evidence="1">
    <location>
        <begin position="17"/>
        <end position="109"/>
    </location>
</feature>
<reference evidence="3 4" key="1">
    <citation type="submission" date="2023-09" db="EMBL/GenBank/DDBJ databases">
        <title>Nesidiocoris tenuis whole genome shotgun sequence.</title>
        <authorList>
            <person name="Shibata T."/>
            <person name="Shimoda M."/>
            <person name="Kobayashi T."/>
            <person name="Uehara T."/>
        </authorList>
    </citation>
    <scope>NUCLEOTIDE SEQUENCE [LARGE SCALE GENOMIC DNA]</scope>
    <source>
        <strain evidence="3 4">Japan</strain>
    </source>
</reference>
<dbReference type="Proteomes" id="UP001307889">
    <property type="component" value="Chromosome 6"/>
</dbReference>
<dbReference type="EMBL" id="AP028914">
    <property type="protein sequence ID" value="BES95158.1"/>
    <property type="molecule type" value="Genomic_DNA"/>
</dbReference>
<evidence type="ECO:0000313" key="3">
    <source>
        <dbReference type="EMBL" id="BES95158.1"/>
    </source>
</evidence>
<gene>
    <name evidence="3" type="ORF">NTJ_07968</name>
</gene>
<accession>A0ABN7ASG9</accession>
<sequence>MICLFVLFGAISYVLGQAAQYPAGVDPRLCPNFPQCDNALLAAFNKNPLPGFEKNAPGGYGGGGGRGAGVGAGGRGNYGDVKIDHFLLTPPGYPIGLSRSQCPNYPFCK</sequence>
<dbReference type="InterPro" id="IPR033778">
    <property type="entry name" value="CPCFC"/>
</dbReference>
<keyword evidence="4" id="KW-1185">Reference proteome</keyword>
<evidence type="ECO:0000313" key="4">
    <source>
        <dbReference type="Proteomes" id="UP001307889"/>
    </source>
</evidence>
<evidence type="ECO:0000256" key="1">
    <source>
        <dbReference type="SAM" id="SignalP"/>
    </source>
</evidence>
<name>A0ABN7ASG9_9HEMI</name>
<organism evidence="3 4">
    <name type="scientific">Nesidiocoris tenuis</name>
    <dbReference type="NCBI Taxonomy" id="355587"/>
    <lineage>
        <taxon>Eukaryota</taxon>
        <taxon>Metazoa</taxon>
        <taxon>Ecdysozoa</taxon>
        <taxon>Arthropoda</taxon>
        <taxon>Hexapoda</taxon>
        <taxon>Insecta</taxon>
        <taxon>Pterygota</taxon>
        <taxon>Neoptera</taxon>
        <taxon>Paraneoptera</taxon>
        <taxon>Hemiptera</taxon>
        <taxon>Heteroptera</taxon>
        <taxon>Panheteroptera</taxon>
        <taxon>Cimicomorpha</taxon>
        <taxon>Miridae</taxon>
        <taxon>Dicyphina</taxon>
        <taxon>Nesidiocoris</taxon>
    </lineage>
</organism>